<proteinExistence type="predicted"/>
<dbReference type="Pfam" id="PF07719">
    <property type="entry name" value="TPR_2"/>
    <property type="match status" value="1"/>
</dbReference>
<dbReference type="PANTHER" id="PTHR10098">
    <property type="entry name" value="RAPSYN-RELATED"/>
    <property type="match status" value="1"/>
</dbReference>
<keyword evidence="4" id="KW-0175">Coiled coil</keyword>
<dbReference type="SMART" id="SM00028">
    <property type="entry name" value="TPR"/>
    <property type="match status" value="3"/>
</dbReference>
<organism evidence="6 7">
    <name type="scientific">SAR324 cluster bacterium</name>
    <dbReference type="NCBI Taxonomy" id="2024889"/>
    <lineage>
        <taxon>Bacteria</taxon>
        <taxon>Deltaproteobacteria</taxon>
        <taxon>SAR324 cluster</taxon>
    </lineage>
</organism>
<feature type="coiled-coil region" evidence="4">
    <location>
        <begin position="35"/>
        <end position="62"/>
    </location>
</feature>
<dbReference type="Pfam" id="PF12770">
    <property type="entry name" value="CHAT"/>
    <property type="match status" value="1"/>
</dbReference>
<name>A0A7X9FTD1_9DELT</name>
<dbReference type="InterPro" id="IPR019734">
    <property type="entry name" value="TPR_rpt"/>
</dbReference>
<evidence type="ECO:0000256" key="2">
    <source>
        <dbReference type="ARBA" id="ARBA00022803"/>
    </source>
</evidence>
<evidence type="ECO:0000256" key="3">
    <source>
        <dbReference type="PROSITE-ProRule" id="PRU00339"/>
    </source>
</evidence>
<keyword evidence="2 3" id="KW-0802">TPR repeat</keyword>
<accession>A0A7X9FTD1</accession>
<dbReference type="PANTHER" id="PTHR10098:SF108">
    <property type="entry name" value="TETRATRICOPEPTIDE REPEAT PROTEIN 28"/>
    <property type="match status" value="1"/>
</dbReference>
<keyword evidence="1" id="KW-0677">Repeat</keyword>
<gene>
    <name evidence="6" type="ORF">GYA55_12455</name>
</gene>
<dbReference type="AlphaFoldDB" id="A0A7X9FTD1"/>
<sequence length="806" mass="90806">MQGAIDEFSKSVSIDPNHPYSNHKLALNSLFKGNFEEAFQRIQIAEREYNKLGNRAKLAECHLFMGSVLLQMGKDIHAIQKLESALDLYEKEHDLRGQTNALSQMGSVYYQVGNYDKALTYLQKAYDIFESNKDFDGMVHVLGVQALTSYAKAMHSDETYTATISIAQKALKIGREQHLNLFDNLLMSISALGAAYWQNDDKTQLKELISEAEQLKDKFQMPMSRFTFDIMIGKGYERLDQLDLAELHLGRAMKALSEGNVKTLSAFINASCARLKEKQGELEEAHRLYDLAIKEHERFRGDTQTLSFKMAAGERMLSTYNEAIEFLIDTKDYAGAFNLAERSKARSFLDLIGTKLESSESAANRLIEEERKLQFAMSKLEEQLAQASSAQSGQESPKVKKIKTELDNNRALYTQLIERIKKERPELSSLLTVNPSNISEIQSLLDDDTTILEYYITEKRTFLWVVSKKILSLIEIPIKQKVLKQKVNSFRDSISSLSNDYKHQAIDLYDLLIRPALSHITNKRLAIVPHSVLHYLPFQALIDSNKTNSQDDLFLIQQYDVFYLPSASLVKFTISKRKQKTDSVLAFGNPDTEGKSIDLIYAAKEVESIKKIYPDALVFFGAEASKKKLKQFANQFSIVHFASHAELNSQSPMLSSLKLSSEKDGEGDLQLHEVFHLNLSQTSLVVLSACETGLGKLTTGDEVNSLSRGFIYAGSPSVIASLWKVSDESTATLMSHFYSNLQSSDKAKSLRIAQIELISGETGKGIVRDANEVLSRGHKIKKTQSFTVNGTHPFFWAPFVLIGDWQ</sequence>
<evidence type="ECO:0000313" key="7">
    <source>
        <dbReference type="Proteomes" id="UP000524246"/>
    </source>
</evidence>
<dbReference type="EMBL" id="JAAZON010000566">
    <property type="protein sequence ID" value="NMC63966.1"/>
    <property type="molecule type" value="Genomic_DNA"/>
</dbReference>
<dbReference type="PROSITE" id="PS50293">
    <property type="entry name" value="TPR_REGION"/>
    <property type="match status" value="1"/>
</dbReference>
<dbReference type="InterPro" id="IPR024983">
    <property type="entry name" value="CHAT_dom"/>
</dbReference>
<evidence type="ECO:0000256" key="4">
    <source>
        <dbReference type="SAM" id="Coils"/>
    </source>
</evidence>
<dbReference type="Gene3D" id="1.25.40.10">
    <property type="entry name" value="Tetratricopeptide repeat domain"/>
    <property type="match status" value="1"/>
</dbReference>
<dbReference type="PROSITE" id="PS50005">
    <property type="entry name" value="TPR"/>
    <property type="match status" value="1"/>
</dbReference>
<dbReference type="InterPro" id="IPR011990">
    <property type="entry name" value="TPR-like_helical_dom_sf"/>
</dbReference>
<dbReference type="Proteomes" id="UP000524246">
    <property type="component" value="Unassembled WGS sequence"/>
</dbReference>
<protein>
    <submittedName>
        <fullName evidence="6">CHAT domain-containing protein</fullName>
    </submittedName>
</protein>
<comment type="caution">
    <text evidence="6">The sequence shown here is derived from an EMBL/GenBank/DDBJ whole genome shotgun (WGS) entry which is preliminary data.</text>
</comment>
<evidence type="ECO:0000259" key="5">
    <source>
        <dbReference type="Pfam" id="PF12770"/>
    </source>
</evidence>
<evidence type="ECO:0000313" key="6">
    <source>
        <dbReference type="EMBL" id="NMC63966.1"/>
    </source>
</evidence>
<feature type="coiled-coil region" evidence="4">
    <location>
        <begin position="363"/>
        <end position="423"/>
    </location>
</feature>
<feature type="domain" description="CHAT" evidence="5">
    <location>
        <begin position="507"/>
        <end position="804"/>
    </location>
</feature>
<dbReference type="SUPFAM" id="SSF48452">
    <property type="entry name" value="TPR-like"/>
    <property type="match status" value="2"/>
</dbReference>
<reference evidence="6 7" key="1">
    <citation type="journal article" date="2020" name="Biotechnol. Biofuels">
        <title>New insights from the biogas microbiome by comprehensive genome-resolved metagenomics of nearly 1600 species originating from multiple anaerobic digesters.</title>
        <authorList>
            <person name="Campanaro S."/>
            <person name="Treu L."/>
            <person name="Rodriguez-R L.M."/>
            <person name="Kovalovszki A."/>
            <person name="Ziels R.M."/>
            <person name="Maus I."/>
            <person name="Zhu X."/>
            <person name="Kougias P.G."/>
            <person name="Basile A."/>
            <person name="Luo G."/>
            <person name="Schluter A."/>
            <person name="Konstantinidis K.T."/>
            <person name="Angelidaki I."/>
        </authorList>
    </citation>
    <scope>NUCLEOTIDE SEQUENCE [LARGE SCALE GENOMIC DNA]</scope>
    <source>
        <strain evidence="6">AS27yjCOA_65</strain>
    </source>
</reference>
<dbReference type="InterPro" id="IPR013105">
    <property type="entry name" value="TPR_2"/>
</dbReference>
<feature type="repeat" description="TPR" evidence="3">
    <location>
        <begin position="99"/>
        <end position="132"/>
    </location>
</feature>
<evidence type="ECO:0000256" key="1">
    <source>
        <dbReference type="ARBA" id="ARBA00022737"/>
    </source>
</evidence>